<dbReference type="OrthoDB" id="677259at2"/>
<proteinExistence type="predicted"/>
<reference evidence="2 3" key="1">
    <citation type="submission" date="2019-10" db="EMBL/GenBank/DDBJ databases">
        <title>Muricauda olearia CL-SS4 JCM15563 genome.</title>
        <authorList>
            <person name="Liu L."/>
        </authorList>
    </citation>
    <scope>NUCLEOTIDE SEQUENCE [LARGE SCALE GENOMIC DNA]</scope>
    <source>
        <strain evidence="2 3">CL-SS4</strain>
    </source>
</reference>
<accession>A0A6I1E339</accession>
<evidence type="ECO:0000256" key="1">
    <source>
        <dbReference type="SAM" id="Phobius"/>
    </source>
</evidence>
<sequence>MLTLTNILKINAISSGTTGLVLVIFSKFSANLFATTTQLPFIITGLFLLIFSMFVVYQAYQNPLNVKKIVSIIWMDRLWVLTSVVAVPILYNSISSTGVVIIMAIAVWVGLMAYIQNARLIRM</sequence>
<feature type="transmembrane region" description="Helical" evidence="1">
    <location>
        <begin position="12"/>
        <end position="33"/>
    </location>
</feature>
<dbReference type="EMBL" id="WELG01000001">
    <property type="protein sequence ID" value="KAB7530361.1"/>
    <property type="molecule type" value="Genomic_DNA"/>
</dbReference>
<feature type="transmembrane region" description="Helical" evidence="1">
    <location>
        <begin position="72"/>
        <end position="91"/>
    </location>
</feature>
<dbReference type="RefSeq" id="WP_152130294.1">
    <property type="nucleotide sequence ID" value="NZ_WELG01000001.1"/>
</dbReference>
<organism evidence="2 3">
    <name type="scientific">Flagellimonas olearia</name>
    <dbReference type="NCBI Taxonomy" id="552546"/>
    <lineage>
        <taxon>Bacteria</taxon>
        <taxon>Pseudomonadati</taxon>
        <taxon>Bacteroidota</taxon>
        <taxon>Flavobacteriia</taxon>
        <taxon>Flavobacteriales</taxon>
        <taxon>Flavobacteriaceae</taxon>
        <taxon>Flagellimonas</taxon>
    </lineage>
</organism>
<protein>
    <recommendedName>
        <fullName evidence="4">Integral membrane protein</fullName>
    </recommendedName>
</protein>
<evidence type="ECO:0008006" key="4">
    <source>
        <dbReference type="Google" id="ProtNLM"/>
    </source>
</evidence>
<evidence type="ECO:0000313" key="2">
    <source>
        <dbReference type="EMBL" id="KAB7530361.1"/>
    </source>
</evidence>
<dbReference type="Proteomes" id="UP000429785">
    <property type="component" value="Unassembled WGS sequence"/>
</dbReference>
<name>A0A6I1E339_9FLAO</name>
<dbReference type="AlphaFoldDB" id="A0A6I1E339"/>
<gene>
    <name evidence="2" type="ORF">F8C76_02300</name>
</gene>
<feature type="transmembrane region" description="Helical" evidence="1">
    <location>
        <begin position="97"/>
        <end position="115"/>
    </location>
</feature>
<comment type="caution">
    <text evidence="2">The sequence shown here is derived from an EMBL/GenBank/DDBJ whole genome shotgun (WGS) entry which is preliminary data.</text>
</comment>
<keyword evidence="1" id="KW-1133">Transmembrane helix</keyword>
<keyword evidence="1" id="KW-0472">Membrane</keyword>
<keyword evidence="1" id="KW-0812">Transmembrane</keyword>
<evidence type="ECO:0000313" key="3">
    <source>
        <dbReference type="Proteomes" id="UP000429785"/>
    </source>
</evidence>
<feature type="transmembrane region" description="Helical" evidence="1">
    <location>
        <begin position="39"/>
        <end position="60"/>
    </location>
</feature>